<accession>A0A9P6MCW7</accession>
<proteinExistence type="predicted"/>
<sequence length="93" mass="9904">MSPAAEDDDREEKSFNFTDTTTRPTTTREYSTDSGFDERSKLATMIRTPTTISTTTSSPVTTTIASAATATVAVTSSRATTADNRQPDAVSDS</sequence>
<feature type="compositionally biased region" description="Acidic residues" evidence="1">
    <location>
        <begin position="1"/>
        <end position="10"/>
    </location>
</feature>
<dbReference type="Proteomes" id="UP000749646">
    <property type="component" value="Unassembled WGS sequence"/>
</dbReference>
<feature type="compositionally biased region" description="Low complexity" evidence="1">
    <location>
        <begin position="18"/>
        <end position="28"/>
    </location>
</feature>
<feature type="region of interest" description="Disordered" evidence="1">
    <location>
        <begin position="1"/>
        <end position="39"/>
    </location>
</feature>
<feature type="non-terminal residue" evidence="2">
    <location>
        <position position="93"/>
    </location>
</feature>
<evidence type="ECO:0000313" key="3">
    <source>
        <dbReference type="Proteomes" id="UP000749646"/>
    </source>
</evidence>
<protein>
    <submittedName>
        <fullName evidence="2">Uncharacterized protein</fullName>
    </submittedName>
</protein>
<reference evidence="2" key="1">
    <citation type="journal article" date="2020" name="Fungal Divers.">
        <title>Resolving the Mortierellaceae phylogeny through synthesis of multi-gene phylogenetics and phylogenomics.</title>
        <authorList>
            <person name="Vandepol N."/>
            <person name="Liber J."/>
            <person name="Desiro A."/>
            <person name="Na H."/>
            <person name="Kennedy M."/>
            <person name="Barry K."/>
            <person name="Grigoriev I.V."/>
            <person name="Miller A.N."/>
            <person name="O'Donnell K."/>
            <person name="Stajich J.E."/>
            <person name="Bonito G."/>
        </authorList>
    </citation>
    <scope>NUCLEOTIDE SEQUENCE</scope>
    <source>
        <strain evidence="2">MES-2147</strain>
    </source>
</reference>
<comment type="caution">
    <text evidence="2">The sequence shown here is derived from an EMBL/GenBank/DDBJ whole genome shotgun (WGS) entry which is preliminary data.</text>
</comment>
<name>A0A9P6MCW7_9FUNG</name>
<evidence type="ECO:0000313" key="2">
    <source>
        <dbReference type="EMBL" id="KAF9992501.1"/>
    </source>
</evidence>
<feature type="region of interest" description="Disordered" evidence="1">
    <location>
        <begin position="74"/>
        <end position="93"/>
    </location>
</feature>
<dbReference type="AlphaFoldDB" id="A0A9P6MCW7"/>
<gene>
    <name evidence="2" type="ORF">BGZ65_012160</name>
</gene>
<dbReference type="EMBL" id="JAAAHW010002174">
    <property type="protein sequence ID" value="KAF9992501.1"/>
    <property type="molecule type" value="Genomic_DNA"/>
</dbReference>
<keyword evidence="3" id="KW-1185">Reference proteome</keyword>
<organism evidence="2 3">
    <name type="scientific">Modicella reniformis</name>
    <dbReference type="NCBI Taxonomy" id="1440133"/>
    <lineage>
        <taxon>Eukaryota</taxon>
        <taxon>Fungi</taxon>
        <taxon>Fungi incertae sedis</taxon>
        <taxon>Mucoromycota</taxon>
        <taxon>Mortierellomycotina</taxon>
        <taxon>Mortierellomycetes</taxon>
        <taxon>Mortierellales</taxon>
        <taxon>Mortierellaceae</taxon>
        <taxon>Modicella</taxon>
    </lineage>
</organism>
<evidence type="ECO:0000256" key="1">
    <source>
        <dbReference type="SAM" id="MobiDB-lite"/>
    </source>
</evidence>